<accession>A0A0A2VQC3</accession>
<organism evidence="7 8">
    <name type="scientific">Beauveria bassiana D1-5</name>
    <dbReference type="NCBI Taxonomy" id="1245745"/>
    <lineage>
        <taxon>Eukaryota</taxon>
        <taxon>Fungi</taxon>
        <taxon>Dikarya</taxon>
        <taxon>Ascomycota</taxon>
        <taxon>Pezizomycotina</taxon>
        <taxon>Sordariomycetes</taxon>
        <taxon>Hypocreomycetidae</taxon>
        <taxon>Hypocreales</taxon>
        <taxon>Cordycipitaceae</taxon>
        <taxon>Beauveria</taxon>
    </lineage>
</organism>
<dbReference type="NCBIfam" id="NF008854">
    <property type="entry name" value="PRK11892.1"/>
    <property type="match status" value="1"/>
</dbReference>
<dbReference type="Gene3D" id="3.40.50.920">
    <property type="match status" value="1"/>
</dbReference>
<dbReference type="EC" id="1.2.4.1" evidence="5"/>
<keyword evidence="2 5" id="KW-0560">Oxidoreductase</keyword>
<evidence type="ECO:0000256" key="3">
    <source>
        <dbReference type="ARBA" id="ARBA00023052"/>
    </source>
</evidence>
<dbReference type="SUPFAM" id="SSF52518">
    <property type="entry name" value="Thiamin diphosphate-binding fold (THDP-binding)"/>
    <property type="match status" value="1"/>
</dbReference>
<comment type="function">
    <text evidence="5">The pyruvate dehydrogenase complex catalyzes the overall conversion of pyruvate to acetyl-CoA and CO2.</text>
</comment>
<dbReference type="HOGENOM" id="CLU_012907_1_1_1"/>
<feature type="domain" description="Transketolase-like pyrimidine-binding" evidence="6">
    <location>
        <begin position="61"/>
        <end position="254"/>
    </location>
</feature>
<name>A0A0A2VQC3_BEABA</name>
<keyword evidence="3 5" id="KW-0786">Thiamine pyrophosphate</keyword>
<comment type="caution">
    <text evidence="7">The sequence shown here is derived from an EMBL/GenBank/DDBJ whole genome shotgun (WGS) entry which is preliminary data.</text>
</comment>
<dbReference type="InterPro" id="IPR009014">
    <property type="entry name" value="Transketo_C/PFOR_II"/>
</dbReference>
<dbReference type="FunFam" id="3.40.50.920:FF:000001">
    <property type="entry name" value="Pyruvate dehydrogenase E1 beta subunit"/>
    <property type="match status" value="1"/>
</dbReference>
<dbReference type="InterPro" id="IPR027110">
    <property type="entry name" value="PDHB_mito-type"/>
</dbReference>
<evidence type="ECO:0000313" key="8">
    <source>
        <dbReference type="Proteomes" id="UP000030106"/>
    </source>
</evidence>
<dbReference type="GO" id="GO:0042645">
    <property type="term" value="C:mitochondrial nucleoid"/>
    <property type="evidence" value="ECO:0007669"/>
    <property type="project" value="EnsemblFungi"/>
</dbReference>
<dbReference type="Gene3D" id="3.40.50.970">
    <property type="match status" value="1"/>
</dbReference>
<evidence type="ECO:0000256" key="1">
    <source>
        <dbReference type="ARBA" id="ARBA00001964"/>
    </source>
</evidence>
<dbReference type="STRING" id="1245745.A0A0A2VQC3"/>
<comment type="catalytic activity">
    <reaction evidence="5">
        <text>N(6)-[(R)-lipoyl]-L-lysyl-[protein] + pyruvate + H(+) = N(6)-[(R)-S(8)-acetyldihydrolipoyl]-L-lysyl-[protein] + CO2</text>
        <dbReference type="Rhea" id="RHEA:19189"/>
        <dbReference type="Rhea" id="RHEA-COMP:10474"/>
        <dbReference type="Rhea" id="RHEA-COMP:10478"/>
        <dbReference type="ChEBI" id="CHEBI:15361"/>
        <dbReference type="ChEBI" id="CHEBI:15378"/>
        <dbReference type="ChEBI" id="CHEBI:16526"/>
        <dbReference type="ChEBI" id="CHEBI:83099"/>
        <dbReference type="ChEBI" id="CHEBI:83111"/>
        <dbReference type="EC" id="1.2.4.1"/>
    </reaction>
</comment>
<evidence type="ECO:0000313" key="7">
    <source>
        <dbReference type="EMBL" id="KGQ09793.1"/>
    </source>
</evidence>
<protein>
    <recommendedName>
        <fullName evidence="5">Pyruvate dehydrogenase E1 component subunit beta</fullName>
        <ecNumber evidence="5">1.2.4.1</ecNumber>
    </recommendedName>
</protein>
<dbReference type="NCBIfam" id="NF006667">
    <property type="entry name" value="PRK09212.1"/>
    <property type="match status" value="1"/>
</dbReference>
<keyword evidence="4 5" id="KW-0670">Pyruvate</keyword>
<dbReference type="CDD" id="cd07036">
    <property type="entry name" value="TPP_PYR_E1-PDHc-beta_like"/>
    <property type="match status" value="1"/>
</dbReference>
<evidence type="ECO:0000256" key="5">
    <source>
        <dbReference type="RuleBase" id="RU364074"/>
    </source>
</evidence>
<comment type="cofactor">
    <cofactor evidence="1 5">
        <name>thiamine diphosphate</name>
        <dbReference type="ChEBI" id="CHEBI:58937"/>
    </cofactor>
</comment>
<dbReference type="GO" id="GO:0006086">
    <property type="term" value="P:pyruvate decarboxylation to acetyl-CoA"/>
    <property type="evidence" value="ECO:0007669"/>
    <property type="project" value="EnsemblFungi"/>
</dbReference>
<dbReference type="InterPro" id="IPR029061">
    <property type="entry name" value="THDP-binding"/>
</dbReference>
<dbReference type="AlphaFoldDB" id="A0A0A2VQC3"/>
<dbReference type="Pfam" id="PF02780">
    <property type="entry name" value="Transketolase_C"/>
    <property type="match status" value="1"/>
</dbReference>
<dbReference type="OrthoDB" id="10266385at2759"/>
<dbReference type="SMART" id="SM00861">
    <property type="entry name" value="Transket_pyr"/>
    <property type="match status" value="1"/>
</dbReference>
<dbReference type="InterPro" id="IPR005475">
    <property type="entry name" value="Transketolase-like_Pyr-bd"/>
</dbReference>
<dbReference type="Proteomes" id="UP000030106">
    <property type="component" value="Unassembled WGS sequence"/>
</dbReference>
<proteinExistence type="predicted"/>
<evidence type="ECO:0000256" key="4">
    <source>
        <dbReference type="ARBA" id="ARBA00023317"/>
    </source>
</evidence>
<evidence type="ECO:0000256" key="2">
    <source>
        <dbReference type="ARBA" id="ARBA00023002"/>
    </source>
</evidence>
<dbReference type="GO" id="GO:0045254">
    <property type="term" value="C:pyruvate dehydrogenase complex"/>
    <property type="evidence" value="ECO:0007669"/>
    <property type="project" value="EnsemblFungi"/>
</dbReference>
<sequence length="405" mass="43859">MSRLLRPAARLATQAARAPVVPSGSASAALAQYTRAVHRPVYFGANHTTRSYADGNGVKEYTVRDALNEALAEELESNPKTFILGEEVAQYNGAYKVTKGLLDRFGDKRVIDTPITESGFCGLAVGAALSGLHPILPESCRPRPAANTPPPIKCEFMTFNFAMQAIDQIVNSAAKTLYMSGGIQPCNITFRGPNGFAAGVGAQHSQDYSAWYGSIPGLKVVTPWSAEDAKGLLKAAIRDPNPVVFLENELMYGQTFPMSEAAQKDDFVIPFGKAKIERSGKDLTIVTLSRCVGQSLVAAENLKKNYGVEAEVINLRSVKPLDVETIINSVKKTRRLLSVESGFPAFGVGSEILALTMEYAFDYLDGPAQRVTGAEVPTPYAQKLEEMSFPNEKLIEDWAAKMLKV</sequence>
<dbReference type="eggNOG" id="KOG0524">
    <property type="taxonomic scope" value="Eukaryota"/>
</dbReference>
<evidence type="ECO:0000259" key="6">
    <source>
        <dbReference type="SMART" id="SM00861"/>
    </source>
</evidence>
<dbReference type="EMBL" id="ANFO01000402">
    <property type="protein sequence ID" value="KGQ09793.1"/>
    <property type="molecule type" value="Genomic_DNA"/>
</dbReference>
<dbReference type="PANTHER" id="PTHR11624">
    <property type="entry name" value="DEHYDROGENASE RELATED"/>
    <property type="match status" value="1"/>
</dbReference>
<dbReference type="InterPro" id="IPR033248">
    <property type="entry name" value="Transketolase_C"/>
</dbReference>
<gene>
    <name evidence="7" type="ORF">BBAD15_g4845</name>
</gene>
<dbReference type="SUPFAM" id="SSF52922">
    <property type="entry name" value="TK C-terminal domain-like"/>
    <property type="match status" value="1"/>
</dbReference>
<dbReference type="GO" id="GO:0004739">
    <property type="term" value="F:pyruvate dehydrogenase (acetyl-transferring) activity"/>
    <property type="evidence" value="ECO:0007669"/>
    <property type="project" value="UniProtKB-UniRule"/>
</dbReference>
<reference evidence="7 8" key="1">
    <citation type="submission" date="2012-10" db="EMBL/GenBank/DDBJ databases">
        <title>Genome sequencing and analysis of entomopathogenic fungi Beauveria bassiana D1-5.</title>
        <authorList>
            <person name="Li Q."/>
            <person name="Wang L."/>
            <person name="Zhang Z."/>
            <person name="Wang Q."/>
            <person name="Ren J."/>
            <person name="Wang M."/>
            <person name="Xu W."/>
            <person name="Wang J."/>
            <person name="Lu Y."/>
            <person name="Du Q."/>
            <person name="Sun Z."/>
        </authorList>
    </citation>
    <scope>NUCLEOTIDE SEQUENCE [LARGE SCALE GENOMIC DNA]</scope>
    <source>
        <strain evidence="7 8">D1-5</strain>
    </source>
</reference>
<dbReference type="PANTHER" id="PTHR11624:SF96">
    <property type="entry name" value="PYRUVATE DEHYDROGENASE E1 COMPONENT SUBUNIT BETA, MITOCHONDRIAL"/>
    <property type="match status" value="1"/>
</dbReference>
<dbReference type="Pfam" id="PF02779">
    <property type="entry name" value="Transket_pyr"/>
    <property type="match status" value="2"/>
</dbReference>